<name>A0A0S2W8R3_9FIRM</name>
<feature type="domain" description="HTH lysR-type" evidence="5">
    <location>
        <begin position="1"/>
        <end position="58"/>
    </location>
</feature>
<dbReference type="GO" id="GO:0003700">
    <property type="term" value="F:DNA-binding transcription factor activity"/>
    <property type="evidence" value="ECO:0007669"/>
    <property type="project" value="InterPro"/>
</dbReference>
<dbReference type="GO" id="GO:0003677">
    <property type="term" value="F:DNA binding"/>
    <property type="evidence" value="ECO:0007669"/>
    <property type="project" value="UniProtKB-KW"/>
</dbReference>
<reference evidence="6 7" key="1">
    <citation type="journal article" date="2015" name="Nat. Commun.">
        <title>Production of butyrate from lysine and the Amadori product fructoselysine by a human gut commensal.</title>
        <authorList>
            <person name="Bui T.P."/>
            <person name="Ritari J."/>
            <person name="Boeren S."/>
            <person name="de Waard P."/>
            <person name="Plugge C.M."/>
            <person name="de Vos W.M."/>
        </authorList>
    </citation>
    <scope>NUCLEOTIDE SEQUENCE [LARGE SCALE GENOMIC DNA]</scope>
    <source>
        <strain evidence="6 7">AF211</strain>
    </source>
</reference>
<evidence type="ECO:0000256" key="1">
    <source>
        <dbReference type="ARBA" id="ARBA00009437"/>
    </source>
</evidence>
<dbReference type="AlphaFoldDB" id="A0A0S2W8R3"/>
<dbReference type="Pfam" id="PF03466">
    <property type="entry name" value="LysR_substrate"/>
    <property type="match status" value="1"/>
</dbReference>
<protein>
    <submittedName>
        <fullName evidence="6">Transcriptional regulator, LysR family</fullName>
    </submittedName>
</protein>
<evidence type="ECO:0000256" key="4">
    <source>
        <dbReference type="ARBA" id="ARBA00023163"/>
    </source>
</evidence>
<dbReference type="GO" id="GO:0005829">
    <property type="term" value="C:cytosol"/>
    <property type="evidence" value="ECO:0007669"/>
    <property type="project" value="TreeGrafter"/>
</dbReference>
<keyword evidence="4" id="KW-0804">Transcription</keyword>
<dbReference type="Proteomes" id="UP000064844">
    <property type="component" value="Chromosome"/>
</dbReference>
<dbReference type="Gene3D" id="3.40.190.290">
    <property type="match status" value="1"/>
</dbReference>
<evidence type="ECO:0000313" key="6">
    <source>
        <dbReference type="EMBL" id="ALP95376.1"/>
    </source>
</evidence>
<organism evidence="6 7">
    <name type="scientific">Intestinimonas butyriciproducens</name>
    <dbReference type="NCBI Taxonomy" id="1297617"/>
    <lineage>
        <taxon>Bacteria</taxon>
        <taxon>Bacillati</taxon>
        <taxon>Bacillota</taxon>
        <taxon>Clostridia</taxon>
        <taxon>Eubacteriales</taxon>
        <taxon>Intestinimonas</taxon>
    </lineage>
</organism>
<dbReference type="PRINTS" id="PR00039">
    <property type="entry name" value="HTHLYSR"/>
</dbReference>
<dbReference type="EMBL" id="CP011307">
    <property type="protein sequence ID" value="ALP95376.1"/>
    <property type="molecule type" value="Genomic_DNA"/>
</dbReference>
<dbReference type="eggNOG" id="COG0583">
    <property type="taxonomic scope" value="Bacteria"/>
</dbReference>
<keyword evidence="2" id="KW-0805">Transcription regulation</keyword>
<comment type="similarity">
    <text evidence="1">Belongs to the LysR transcriptional regulatory family.</text>
</comment>
<dbReference type="InterPro" id="IPR000847">
    <property type="entry name" value="LysR_HTH_N"/>
</dbReference>
<dbReference type="RefSeq" id="WP_058118473.1">
    <property type="nucleotide sequence ID" value="NZ_CP011307.1"/>
</dbReference>
<dbReference type="STRING" id="1297617.IB211_02985"/>
<dbReference type="Gene3D" id="1.10.10.10">
    <property type="entry name" value="Winged helix-like DNA-binding domain superfamily/Winged helix DNA-binding domain"/>
    <property type="match status" value="1"/>
</dbReference>
<proteinExistence type="inferred from homology"/>
<dbReference type="PANTHER" id="PTHR30419">
    <property type="entry name" value="HTH-TYPE TRANSCRIPTIONAL REGULATOR YBHD"/>
    <property type="match status" value="1"/>
</dbReference>
<dbReference type="FunFam" id="1.10.10.10:FF:000001">
    <property type="entry name" value="LysR family transcriptional regulator"/>
    <property type="match status" value="1"/>
</dbReference>
<dbReference type="Pfam" id="PF00126">
    <property type="entry name" value="HTH_1"/>
    <property type="match status" value="1"/>
</dbReference>
<dbReference type="InterPro" id="IPR036390">
    <property type="entry name" value="WH_DNA-bd_sf"/>
</dbReference>
<dbReference type="InterPro" id="IPR036388">
    <property type="entry name" value="WH-like_DNA-bd_sf"/>
</dbReference>
<dbReference type="KEGG" id="ibu:IB211_02985"/>
<dbReference type="InterPro" id="IPR050950">
    <property type="entry name" value="HTH-type_LysR_regulators"/>
</dbReference>
<reference evidence="7" key="2">
    <citation type="submission" date="2015-04" db="EMBL/GenBank/DDBJ databases">
        <title>A butyrogenic pathway from the amino acid lysine in a human gut commensal.</title>
        <authorList>
            <person name="de Vos W.M."/>
            <person name="Bui N.T.P."/>
            <person name="Plugge C.M."/>
            <person name="Ritari J."/>
        </authorList>
    </citation>
    <scope>NUCLEOTIDE SEQUENCE [LARGE SCALE GENOMIC DNA]</scope>
    <source>
        <strain evidence="7">AF211</strain>
    </source>
</reference>
<accession>A0A0S2W8R3</accession>
<dbReference type="PROSITE" id="PS50931">
    <property type="entry name" value="HTH_LYSR"/>
    <property type="match status" value="1"/>
</dbReference>
<evidence type="ECO:0000256" key="3">
    <source>
        <dbReference type="ARBA" id="ARBA00023125"/>
    </source>
</evidence>
<dbReference type="InterPro" id="IPR005119">
    <property type="entry name" value="LysR_subst-bd"/>
</dbReference>
<dbReference type="SUPFAM" id="SSF46785">
    <property type="entry name" value="Winged helix' DNA-binding domain"/>
    <property type="match status" value="1"/>
</dbReference>
<evidence type="ECO:0000313" key="7">
    <source>
        <dbReference type="Proteomes" id="UP000064844"/>
    </source>
</evidence>
<gene>
    <name evidence="6" type="ORF">IB211_02985</name>
</gene>
<keyword evidence="3" id="KW-0238">DNA-binding</keyword>
<evidence type="ECO:0000256" key="2">
    <source>
        <dbReference type="ARBA" id="ARBA00023015"/>
    </source>
</evidence>
<keyword evidence="7" id="KW-1185">Reference proteome</keyword>
<sequence>MDFKYLQIFVAIADAGTLTAAAENLHIAQSALSRHLRNIEDEYGAQLMLRGSRRMKLTDEGRILYVYAKKTLLWSDSIHKEIHDLSVGLSGTLRLGTVPNLFNVWLETVFPRFHKDFPNVKFDIYEERSDILIQRLWDGLCDIALIRTPVKLSGLDVFYTAPDPLVACYRGEQYFQGCGPKIRLQDLEDIPLFISRFWNTRFSPLCLSAGFTPNIVALNERISTNLLWAKNIPGCAIVPIRTVKQFGFPDFHYKIIDEPGLDYPNAIVTVKDRYLPVVAQNFLEYCLPTVVVLQAEAAASSEEKELYP</sequence>
<dbReference type="CDD" id="cd05466">
    <property type="entry name" value="PBP2_LTTR_substrate"/>
    <property type="match status" value="1"/>
</dbReference>
<dbReference type="SUPFAM" id="SSF53850">
    <property type="entry name" value="Periplasmic binding protein-like II"/>
    <property type="match status" value="1"/>
</dbReference>
<evidence type="ECO:0000259" key="5">
    <source>
        <dbReference type="PROSITE" id="PS50931"/>
    </source>
</evidence>